<dbReference type="RefSeq" id="WP_179398323.1">
    <property type="nucleotide sequence ID" value="NZ_JACCCY010000001.1"/>
</dbReference>
<keyword evidence="3" id="KW-0560">Oxidoreductase</keyword>
<reference evidence="8 9" key="1">
    <citation type="submission" date="2020-07" db="EMBL/GenBank/DDBJ databases">
        <title>Genomic Encyclopedia of Type Strains, Phase IV (KMG-IV): sequencing the most valuable type-strain genomes for metagenomic binning, comparative biology and taxonomic classification.</title>
        <authorList>
            <person name="Goeker M."/>
        </authorList>
    </citation>
    <scope>NUCLEOTIDE SEQUENCE [LARGE SCALE GENOMIC DNA]</scope>
    <source>
        <strain evidence="8 9">DSM 23697</strain>
    </source>
</reference>
<dbReference type="PROSITE" id="PS00062">
    <property type="entry name" value="ALDOKETO_REDUCTASE_2"/>
    <property type="match status" value="1"/>
</dbReference>
<evidence type="ECO:0000256" key="1">
    <source>
        <dbReference type="ARBA" id="ARBA00007905"/>
    </source>
</evidence>
<proteinExistence type="inferred from homology"/>
<feature type="domain" description="NADP-dependent oxidoreductase" evidence="7">
    <location>
        <begin position="24"/>
        <end position="258"/>
    </location>
</feature>
<dbReference type="PRINTS" id="PR00069">
    <property type="entry name" value="ALDKETRDTASE"/>
</dbReference>
<keyword evidence="9" id="KW-1185">Reference proteome</keyword>
<dbReference type="PIRSF" id="PIRSF000097">
    <property type="entry name" value="AKR"/>
    <property type="match status" value="1"/>
</dbReference>
<evidence type="ECO:0000256" key="2">
    <source>
        <dbReference type="ARBA" id="ARBA00022857"/>
    </source>
</evidence>
<evidence type="ECO:0000256" key="4">
    <source>
        <dbReference type="PIRSR" id="PIRSR000097-1"/>
    </source>
</evidence>
<dbReference type="SUPFAM" id="SSF51430">
    <property type="entry name" value="NAD(P)-linked oxidoreductase"/>
    <property type="match status" value="1"/>
</dbReference>
<evidence type="ECO:0000313" key="8">
    <source>
        <dbReference type="EMBL" id="NYI48141.1"/>
    </source>
</evidence>
<sequence>MEKVKLNNGVEMPVLGIGVYKIPDFKECKQTVLTAIEAGYRSIDTAAAYQNEEAIGEAIHESGIDRKDLFITTKLWIADAGYEQTLKAAELSMNKLQVDYLDLYLIHQPFGDVYGSWRAMEELNRQGKIRAIGISNFYTDRVMDLLANNEIAPAVNQIETHPFYQREEDLKFLKENGVQMESWAPFAEGKNNLFQNEKLLEIGKKYNKSVAQVILRWLIQRGVVVIPKSVKKERIIENINVFDFELLAEDMEMIKSLDTNKSLFFSHRDPEIVKWMSSFKKK</sequence>
<gene>
    <name evidence="8" type="ORF">F5613_000186</name>
</gene>
<evidence type="ECO:0000313" key="9">
    <source>
        <dbReference type="Proteomes" id="UP000574332"/>
    </source>
</evidence>
<evidence type="ECO:0000256" key="3">
    <source>
        <dbReference type="ARBA" id="ARBA00023002"/>
    </source>
</evidence>
<dbReference type="PROSITE" id="PS00063">
    <property type="entry name" value="ALDOKETO_REDUCTASE_3"/>
    <property type="match status" value="1"/>
</dbReference>
<dbReference type="PANTHER" id="PTHR43827">
    <property type="entry name" value="2,5-DIKETO-D-GLUCONIC ACID REDUCTASE"/>
    <property type="match status" value="1"/>
</dbReference>
<accession>A0A8E2D2P1</accession>
<dbReference type="InterPro" id="IPR018170">
    <property type="entry name" value="Aldo/ket_reductase_CS"/>
</dbReference>
<dbReference type="CDD" id="cd19133">
    <property type="entry name" value="AKR_AKR5F1"/>
    <property type="match status" value="1"/>
</dbReference>
<evidence type="ECO:0000256" key="6">
    <source>
        <dbReference type="PIRSR" id="PIRSR000097-3"/>
    </source>
</evidence>
<evidence type="ECO:0000256" key="5">
    <source>
        <dbReference type="PIRSR" id="PIRSR000097-2"/>
    </source>
</evidence>
<dbReference type="AlphaFoldDB" id="A0A8E2D2P1"/>
<name>A0A8E2D2P1_9PORP</name>
<comment type="caution">
    <text evidence="8">The sequence shown here is derived from an EMBL/GenBank/DDBJ whole genome shotgun (WGS) entry which is preliminary data.</text>
</comment>
<comment type="similarity">
    <text evidence="1">Belongs to the aldo/keto reductase family.</text>
</comment>
<dbReference type="InterPro" id="IPR036812">
    <property type="entry name" value="NAD(P)_OxRdtase_dom_sf"/>
</dbReference>
<dbReference type="EMBL" id="JACCCY010000001">
    <property type="protein sequence ID" value="NYI48141.1"/>
    <property type="molecule type" value="Genomic_DNA"/>
</dbReference>
<dbReference type="PROSITE" id="PS00798">
    <property type="entry name" value="ALDOKETO_REDUCTASE_1"/>
    <property type="match status" value="1"/>
</dbReference>
<dbReference type="InterPro" id="IPR023210">
    <property type="entry name" value="NADP_OxRdtase_dom"/>
</dbReference>
<protein>
    <submittedName>
        <fullName evidence="8">Diketogulonate reductase-like aldo/keto reductase</fullName>
    </submittedName>
</protein>
<dbReference type="GO" id="GO:0016616">
    <property type="term" value="F:oxidoreductase activity, acting on the CH-OH group of donors, NAD or NADP as acceptor"/>
    <property type="evidence" value="ECO:0007669"/>
    <property type="project" value="UniProtKB-ARBA"/>
</dbReference>
<feature type="site" description="Lowers pKa of active site Tyr" evidence="6">
    <location>
        <position position="74"/>
    </location>
</feature>
<evidence type="ECO:0000259" key="7">
    <source>
        <dbReference type="Pfam" id="PF00248"/>
    </source>
</evidence>
<dbReference type="Pfam" id="PF00248">
    <property type="entry name" value="Aldo_ket_red"/>
    <property type="match status" value="1"/>
</dbReference>
<dbReference type="Proteomes" id="UP000574332">
    <property type="component" value="Unassembled WGS sequence"/>
</dbReference>
<dbReference type="InterPro" id="IPR020471">
    <property type="entry name" value="AKR"/>
</dbReference>
<organism evidence="8 9">
    <name type="scientific">Macellibacteroides fermentans</name>
    <dbReference type="NCBI Taxonomy" id="879969"/>
    <lineage>
        <taxon>Bacteria</taxon>
        <taxon>Pseudomonadati</taxon>
        <taxon>Bacteroidota</taxon>
        <taxon>Bacteroidia</taxon>
        <taxon>Bacteroidales</taxon>
        <taxon>Porphyromonadaceae</taxon>
        <taxon>Macellibacteroides</taxon>
    </lineage>
</organism>
<dbReference type="FunFam" id="3.20.20.100:FF:000015">
    <property type="entry name" value="Oxidoreductase, aldo/keto reductase family"/>
    <property type="match status" value="1"/>
</dbReference>
<dbReference type="PANTHER" id="PTHR43827:SF3">
    <property type="entry name" value="NADP-DEPENDENT OXIDOREDUCTASE DOMAIN-CONTAINING PROTEIN"/>
    <property type="match status" value="1"/>
</dbReference>
<dbReference type="Gene3D" id="3.20.20.100">
    <property type="entry name" value="NADP-dependent oxidoreductase domain"/>
    <property type="match status" value="1"/>
</dbReference>
<keyword evidence="2" id="KW-0521">NADP</keyword>
<feature type="active site" description="Proton donor" evidence="4">
    <location>
        <position position="49"/>
    </location>
</feature>
<feature type="binding site" evidence="5">
    <location>
        <position position="107"/>
    </location>
    <ligand>
        <name>substrate</name>
    </ligand>
</feature>